<dbReference type="SUPFAM" id="SSF55200">
    <property type="entry name" value="Translation initiation factor IF3, C-terminal domain"/>
    <property type="match status" value="1"/>
</dbReference>
<reference evidence="8 9" key="1">
    <citation type="journal article" date="2017" name="Nat. Commun.">
        <title>In situ click chemistry generation of cyclooxygenase-2 inhibitors.</title>
        <authorList>
            <person name="Bhardwaj A."/>
            <person name="Kaur J."/>
            <person name="Wuest M."/>
            <person name="Wuest F."/>
        </authorList>
    </citation>
    <scope>NUCLEOTIDE SEQUENCE [LARGE SCALE GENOMIC DNA]</scope>
    <source>
        <strain evidence="8">S2_018_000_R2_106</strain>
    </source>
</reference>
<dbReference type="Proteomes" id="UP000320948">
    <property type="component" value="Unassembled WGS sequence"/>
</dbReference>
<sequence>MGRFRGTPDRNRQNEHRINGDIRVPNVRVIGPEGENFGVMTSRDAVFKAQQLGLDLIEISPTATPPVCKISDYGKFRFQEAKRKAEAKRNQTVVEVKEMVFRPGTEDHDYQIKLRKIKEFLADGNKAKINLRFRGRETTHQEIGAAMLDRLVADTADVAKVDFRSGLEGRFMTLVLSPDKKGKKAEAAAPAAPEADGALKDSFATAIAQKQAKDAAK</sequence>
<dbReference type="Pfam" id="PF05198">
    <property type="entry name" value="IF3_N"/>
    <property type="match status" value="1"/>
</dbReference>
<dbReference type="InterPro" id="IPR036788">
    <property type="entry name" value="T_IF-3_C_sf"/>
</dbReference>
<dbReference type="AlphaFoldDB" id="A0A6N4RG29"/>
<organism evidence="8 9">
    <name type="scientific">Blastochloris viridis</name>
    <name type="common">Rhodopseudomonas viridis</name>
    <dbReference type="NCBI Taxonomy" id="1079"/>
    <lineage>
        <taxon>Bacteria</taxon>
        <taxon>Pseudomonadati</taxon>
        <taxon>Pseudomonadota</taxon>
        <taxon>Alphaproteobacteria</taxon>
        <taxon>Hyphomicrobiales</taxon>
        <taxon>Blastochloridaceae</taxon>
        <taxon>Blastochloris</taxon>
    </lineage>
</organism>
<comment type="caution">
    <text evidence="8">The sequence shown here is derived from an EMBL/GenBank/DDBJ whole genome shotgun (WGS) entry which is preliminary data.</text>
</comment>
<dbReference type="GO" id="GO:0032790">
    <property type="term" value="P:ribosome disassembly"/>
    <property type="evidence" value="ECO:0007669"/>
    <property type="project" value="TreeGrafter"/>
</dbReference>
<evidence type="ECO:0000256" key="5">
    <source>
        <dbReference type="NCBIfam" id="TIGR00168"/>
    </source>
</evidence>
<proteinExistence type="inferred from homology"/>
<dbReference type="PANTHER" id="PTHR10938:SF0">
    <property type="entry name" value="TRANSLATION INITIATION FACTOR IF-3, MITOCHONDRIAL"/>
    <property type="match status" value="1"/>
</dbReference>
<evidence type="ECO:0000259" key="7">
    <source>
        <dbReference type="Pfam" id="PF05198"/>
    </source>
</evidence>
<keyword evidence="4" id="KW-0963">Cytoplasm</keyword>
<comment type="function">
    <text evidence="4">IF-3 binds to the 30S ribosomal subunit and shifts the equilibrium between 70S ribosomes and their 50S and 30S subunits in favor of the free subunits, thus enhancing the availability of 30S subunits on which protein synthesis initiation begins.</text>
</comment>
<comment type="subunit">
    <text evidence="4">Monomer.</text>
</comment>
<dbReference type="InterPro" id="IPR019815">
    <property type="entry name" value="Translation_initiation_fac_3_C"/>
</dbReference>
<evidence type="ECO:0000256" key="4">
    <source>
        <dbReference type="HAMAP-Rule" id="MF_00080"/>
    </source>
</evidence>
<dbReference type="FunFam" id="3.10.20.80:FF:000001">
    <property type="entry name" value="Translation initiation factor IF-3"/>
    <property type="match status" value="1"/>
</dbReference>
<feature type="domain" description="Translation initiation factor 3 C-terminal" evidence="6">
    <location>
        <begin position="94"/>
        <end position="178"/>
    </location>
</feature>
<feature type="domain" description="Translation initiation factor 3 N-terminal" evidence="7">
    <location>
        <begin position="18"/>
        <end position="87"/>
    </location>
</feature>
<comment type="similarity">
    <text evidence="1 4">Belongs to the IF-3 family.</text>
</comment>
<dbReference type="Gene3D" id="3.10.20.80">
    <property type="entry name" value="Translation initiation factor 3 (IF-3), N-terminal domain"/>
    <property type="match status" value="1"/>
</dbReference>
<keyword evidence="3 4" id="KW-0648">Protein biosynthesis</keyword>
<accession>A0A6N4RG29</accession>
<protein>
    <recommendedName>
        <fullName evidence="4 5">Translation initiation factor IF-3</fullName>
    </recommendedName>
</protein>
<dbReference type="NCBIfam" id="TIGR00168">
    <property type="entry name" value="infC"/>
    <property type="match status" value="1"/>
</dbReference>
<evidence type="ECO:0000256" key="1">
    <source>
        <dbReference type="ARBA" id="ARBA00005439"/>
    </source>
</evidence>
<evidence type="ECO:0000259" key="6">
    <source>
        <dbReference type="Pfam" id="PF00707"/>
    </source>
</evidence>
<dbReference type="InterPro" id="IPR036787">
    <property type="entry name" value="T_IF-3_N_sf"/>
</dbReference>
<evidence type="ECO:0000313" key="9">
    <source>
        <dbReference type="Proteomes" id="UP000320948"/>
    </source>
</evidence>
<comment type="subcellular location">
    <subcellularLocation>
        <location evidence="4">Cytoplasm</location>
    </subcellularLocation>
</comment>
<dbReference type="Pfam" id="PF00707">
    <property type="entry name" value="IF3_C"/>
    <property type="match status" value="1"/>
</dbReference>
<dbReference type="InterPro" id="IPR001288">
    <property type="entry name" value="Translation_initiation_fac_3"/>
</dbReference>
<dbReference type="EMBL" id="VAFM01000001">
    <property type="protein sequence ID" value="TKW62114.1"/>
    <property type="molecule type" value="Genomic_DNA"/>
</dbReference>
<dbReference type="GO" id="GO:0003743">
    <property type="term" value="F:translation initiation factor activity"/>
    <property type="evidence" value="ECO:0007669"/>
    <property type="project" value="UniProtKB-UniRule"/>
</dbReference>
<keyword evidence="2 4" id="KW-0396">Initiation factor</keyword>
<dbReference type="HAMAP" id="MF_00080">
    <property type="entry name" value="IF_3"/>
    <property type="match status" value="1"/>
</dbReference>
<dbReference type="Gene3D" id="3.30.110.10">
    <property type="entry name" value="Translation initiation factor 3 (IF-3), C-terminal domain"/>
    <property type="match status" value="1"/>
</dbReference>
<dbReference type="GO" id="GO:0005829">
    <property type="term" value="C:cytosol"/>
    <property type="evidence" value="ECO:0007669"/>
    <property type="project" value="TreeGrafter"/>
</dbReference>
<evidence type="ECO:0000256" key="3">
    <source>
        <dbReference type="ARBA" id="ARBA00022917"/>
    </source>
</evidence>
<dbReference type="GO" id="GO:0016020">
    <property type="term" value="C:membrane"/>
    <property type="evidence" value="ECO:0007669"/>
    <property type="project" value="TreeGrafter"/>
</dbReference>
<dbReference type="SUPFAM" id="SSF54364">
    <property type="entry name" value="Translation initiation factor IF3, N-terminal domain"/>
    <property type="match status" value="1"/>
</dbReference>
<evidence type="ECO:0000256" key="2">
    <source>
        <dbReference type="ARBA" id="ARBA00022540"/>
    </source>
</evidence>
<evidence type="ECO:0000313" key="8">
    <source>
        <dbReference type="EMBL" id="TKW62114.1"/>
    </source>
</evidence>
<dbReference type="PANTHER" id="PTHR10938">
    <property type="entry name" value="TRANSLATION INITIATION FACTOR IF-3"/>
    <property type="match status" value="1"/>
</dbReference>
<name>A0A6N4RG29_BLAVI</name>
<dbReference type="GO" id="GO:0043022">
    <property type="term" value="F:ribosome binding"/>
    <property type="evidence" value="ECO:0007669"/>
    <property type="project" value="UniProtKB-ARBA"/>
</dbReference>
<dbReference type="FunFam" id="3.30.110.10:FF:000001">
    <property type="entry name" value="Translation initiation factor IF-3"/>
    <property type="match status" value="1"/>
</dbReference>
<gene>
    <name evidence="4 8" type="primary">infC</name>
    <name evidence="8" type="ORF">DI628_05210</name>
</gene>
<dbReference type="InterPro" id="IPR019814">
    <property type="entry name" value="Translation_initiation_fac_3_N"/>
</dbReference>